<evidence type="ECO:0000313" key="2">
    <source>
        <dbReference type="Proteomes" id="UP001205843"/>
    </source>
</evidence>
<dbReference type="Gene3D" id="1.25.40.10">
    <property type="entry name" value="Tetratricopeptide repeat domain"/>
    <property type="match status" value="1"/>
</dbReference>
<dbReference type="EMBL" id="JALJXV010000008">
    <property type="protein sequence ID" value="MCP1676071.1"/>
    <property type="molecule type" value="Genomic_DNA"/>
</dbReference>
<dbReference type="AlphaFoldDB" id="A0AAE3KCS2"/>
<reference evidence="1" key="1">
    <citation type="submission" date="2022-03" db="EMBL/GenBank/DDBJ databases">
        <title>Genomic Encyclopedia of Type Strains, Phase III (KMG-III): the genomes of soil and plant-associated and newly described type strains.</title>
        <authorList>
            <person name="Whitman W."/>
        </authorList>
    </citation>
    <scope>NUCLEOTIDE SEQUENCE</scope>
    <source>
        <strain evidence="1">ANL 6-2</strain>
    </source>
</reference>
<organism evidence="1 2">
    <name type="scientific">Natronocella acetinitrilica</name>
    <dbReference type="NCBI Taxonomy" id="414046"/>
    <lineage>
        <taxon>Bacteria</taxon>
        <taxon>Pseudomonadati</taxon>
        <taxon>Pseudomonadota</taxon>
        <taxon>Gammaproteobacteria</taxon>
        <taxon>Chromatiales</taxon>
        <taxon>Ectothiorhodospiraceae</taxon>
        <taxon>Natronocella</taxon>
    </lineage>
</organism>
<sequence length="439" mass="48347">MPLIPVVRRGAWPGLSRPRLVVVVLLAFVLAGCSGLGRSFEQVEDELTRGNVDAALERLQPMSGSRLNQALFEMNRGMLLRHKGDLEGSVAAFELAKSEIGALEPISLSETLATWTVTETAGSYTPPVHEHLMLHAFQLLNYLELGQLDAARVEALQIDLGLRRVDPATGAAPDGGDAFARHVSGLAFEANGDWSDAMIAYRHAFNAYRRGNAPIPRDLQRSLVRLSDHLQLTEERDRYIEAFGIDEWEPMRRNREQGMLIVVVQDGLGPRLEERTAVVAVAADQFVRVSLPALRARPTGLNGARIAANGQWVETDTAEVVSRTADRWLERQMPALTTRSIARNVARYGATERARQESPLLGLAVNIAGLLLEQSDTRIWRTLPDKVYLARIDLPPGSRTVDMEFVGAGGRTLTSEQRSIDLRAGQPTVLTGFWLGPRS</sequence>
<evidence type="ECO:0008006" key="3">
    <source>
        <dbReference type="Google" id="ProtNLM"/>
    </source>
</evidence>
<name>A0AAE3KCS2_9GAMM</name>
<proteinExistence type="predicted"/>
<protein>
    <recommendedName>
        <fullName evidence="3">Tetratricopeptide repeat protein</fullName>
    </recommendedName>
</protein>
<comment type="caution">
    <text evidence="1">The sequence shown here is derived from an EMBL/GenBank/DDBJ whole genome shotgun (WGS) entry which is preliminary data.</text>
</comment>
<keyword evidence="2" id="KW-1185">Reference proteome</keyword>
<dbReference type="Proteomes" id="UP001205843">
    <property type="component" value="Unassembled WGS sequence"/>
</dbReference>
<evidence type="ECO:0000313" key="1">
    <source>
        <dbReference type="EMBL" id="MCP1676071.1"/>
    </source>
</evidence>
<accession>A0AAE3KCS2</accession>
<gene>
    <name evidence="1" type="ORF">J2T57_003230</name>
</gene>
<dbReference type="InterPro" id="IPR011990">
    <property type="entry name" value="TPR-like_helical_dom_sf"/>
</dbReference>